<dbReference type="Pfam" id="PF03372">
    <property type="entry name" value="Exo_endo_phos"/>
    <property type="match status" value="1"/>
</dbReference>
<keyword evidence="1" id="KW-0812">Transmembrane</keyword>
<feature type="transmembrane region" description="Helical" evidence="1">
    <location>
        <begin position="20"/>
        <end position="43"/>
    </location>
</feature>
<dbReference type="Proteomes" id="UP001501352">
    <property type="component" value="Unassembled WGS sequence"/>
</dbReference>
<dbReference type="EMBL" id="BAAAGA010000010">
    <property type="protein sequence ID" value="GAA0630440.1"/>
    <property type="molecule type" value="Genomic_DNA"/>
</dbReference>
<evidence type="ECO:0000313" key="4">
    <source>
        <dbReference type="Proteomes" id="UP001501352"/>
    </source>
</evidence>
<keyword evidence="3" id="KW-0255">Endonuclease</keyword>
<evidence type="ECO:0000256" key="1">
    <source>
        <dbReference type="SAM" id="Phobius"/>
    </source>
</evidence>
<dbReference type="InterPro" id="IPR036691">
    <property type="entry name" value="Endo/exonu/phosph_ase_sf"/>
</dbReference>
<evidence type="ECO:0000313" key="3">
    <source>
        <dbReference type="EMBL" id="GAA0630440.1"/>
    </source>
</evidence>
<sequence>MTTGVHQEHSLLRTLARWAFHLAALAAVCAPLPLAFAALSGIGHRWVDILAQFTGPAVLPAVLLTFGFAIIRQRGWAIASAAMTALLLIAVWPQWFPDQGEPREGAPVVRVYSANLYYLNDDVAAIRSSLETADADIVILIELGEEATRQADAILEGYPHRVASLRLDVTRGPSRSVIASRYPLRALPDPPDGLHSVGAVADSPLGHLNLIGAHLTRPWPYQYQWGQISQTMALTDIRKTLAGPVIIAGDFNSVSSARIGRQVKSDMGLIPAPGVTGTWPTALPPILGITIDQVWRSPDLALLSRKLGQTNGSDHLPVVTEFTLAAE</sequence>
<keyword evidence="1" id="KW-1133">Transmembrane helix</keyword>
<dbReference type="InterPro" id="IPR005135">
    <property type="entry name" value="Endo/exonuclease/phosphatase"/>
</dbReference>
<keyword evidence="3" id="KW-0378">Hydrolase</keyword>
<keyword evidence="1" id="KW-0472">Membrane</keyword>
<feature type="transmembrane region" description="Helical" evidence="1">
    <location>
        <begin position="49"/>
        <end position="69"/>
    </location>
</feature>
<keyword evidence="3" id="KW-0540">Nuclease</keyword>
<dbReference type="Gene3D" id="3.60.10.10">
    <property type="entry name" value="Endonuclease/exonuclease/phosphatase"/>
    <property type="match status" value="1"/>
</dbReference>
<feature type="transmembrane region" description="Helical" evidence="1">
    <location>
        <begin position="76"/>
        <end position="95"/>
    </location>
</feature>
<reference evidence="3 4" key="1">
    <citation type="journal article" date="2019" name="Int. J. Syst. Evol. Microbiol.">
        <title>The Global Catalogue of Microorganisms (GCM) 10K type strain sequencing project: providing services to taxonomists for standard genome sequencing and annotation.</title>
        <authorList>
            <consortium name="The Broad Institute Genomics Platform"/>
            <consortium name="The Broad Institute Genome Sequencing Center for Infectious Disease"/>
            <person name="Wu L."/>
            <person name="Ma J."/>
        </authorList>
    </citation>
    <scope>NUCLEOTIDE SEQUENCE [LARGE SCALE GENOMIC DNA]</scope>
    <source>
        <strain evidence="3 4">JCM 12928</strain>
    </source>
</reference>
<gene>
    <name evidence="3" type="ORF">GCM10009422_29960</name>
</gene>
<organism evidence="3 4">
    <name type="scientific">Brevundimonas kwangchunensis</name>
    <dbReference type="NCBI Taxonomy" id="322163"/>
    <lineage>
        <taxon>Bacteria</taxon>
        <taxon>Pseudomonadati</taxon>
        <taxon>Pseudomonadota</taxon>
        <taxon>Alphaproteobacteria</taxon>
        <taxon>Caulobacterales</taxon>
        <taxon>Caulobacteraceae</taxon>
        <taxon>Brevundimonas</taxon>
    </lineage>
</organism>
<accession>A0ABN1H6M7</accession>
<protein>
    <submittedName>
        <fullName evidence="3">Endonuclease/exonuclease/phosphatase family protein</fullName>
    </submittedName>
</protein>
<dbReference type="GO" id="GO:0004519">
    <property type="term" value="F:endonuclease activity"/>
    <property type="evidence" value="ECO:0007669"/>
    <property type="project" value="UniProtKB-KW"/>
</dbReference>
<evidence type="ECO:0000259" key="2">
    <source>
        <dbReference type="Pfam" id="PF03372"/>
    </source>
</evidence>
<name>A0ABN1H6M7_9CAUL</name>
<comment type="caution">
    <text evidence="3">The sequence shown here is derived from an EMBL/GenBank/DDBJ whole genome shotgun (WGS) entry which is preliminary data.</text>
</comment>
<feature type="domain" description="Endonuclease/exonuclease/phosphatase" evidence="2">
    <location>
        <begin position="113"/>
        <end position="315"/>
    </location>
</feature>
<keyword evidence="4" id="KW-1185">Reference proteome</keyword>
<dbReference type="RefSeq" id="WP_343794817.1">
    <property type="nucleotide sequence ID" value="NZ_BAAAGA010000010.1"/>
</dbReference>
<dbReference type="SUPFAM" id="SSF56219">
    <property type="entry name" value="DNase I-like"/>
    <property type="match status" value="1"/>
</dbReference>
<proteinExistence type="predicted"/>